<name>A0A7X0MUL3_9HYPH</name>
<dbReference type="Proteomes" id="UP000585437">
    <property type="component" value="Unassembled WGS sequence"/>
</dbReference>
<dbReference type="EMBL" id="JACHBU010000008">
    <property type="protein sequence ID" value="MBB6510395.1"/>
    <property type="molecule type" value="Genomic_DNA"/>
</dbReference>
<dbReference type="SUPFAM" id="SSF56672">
    <property type="entry name" value="DNA/RNA polymerases"/>
    <property type="match status" value="1"/>
</dbReference>
<protein>
    <submittedName>
        <fullName evidence="1">Protein ImuB</fullName>
    </submittedName>
</protein>
<gene>
    <name evidence="1" type="ORF">F4695_003784</name>
</gene>
<proteinExistence type="predicted"/>
<dbReference type="AlphaFoldDB" id="A0A7X0MUL3"/>
<reference evidence="1 2" key="1">
    <citation type="submission" date="2020-08" db="EMBL/GenBank/DDBJ databases">
        <title>The Agave Microbiome: Exploring the role of microbial communities in plant adaptations to desert environments.</title>
        <authorList>
            <person name="Partida-Martinez L.P."/>
        </authorList>
    </citation>
    <scope>NUCLEOTIDE SEQUENCE [LARGE SCALE GENOMIC DNA]</scope>
    <source>
        <strain evidence="1 2">AS3.12</strain>
    </source>
</reference>
<dbReference type="InterPro" id="IPR043502">
    <property type="entry name" value="DNA/RNA_pol_sf"/>
</dbReference>
<keyword evidence="2" id="KW-1185">Reference proteome</keyword>
<evidence type="ECO:0000313" key="1">
    <source>
        <dbReference type="EMBL" id="MBB6510395.1"/>
    </source>
</evidence>
<sequence length="217" mass="23885">MTACFRSPLAHRQRRILTLVFPRLSTDRIARRRWGMDWRSYRHHDHPPIVFAGRHADRMCLTALDAAAERLNLKLGQGVSEARAIFPELDVMDEDDDADAALLMALSDWCDRYTPLVTLEGRNGLSLDITGCADYGGGEQVLFGNASRRLRQMGFDVKGTLASLPGVWSDSASAADGTCGGALFRSSDIRAFPEISQRHSSRLGITASDHGSLIRGL</sequence>
<evidence type="ECO:0000313" key="2">
    <source>
        <dbReference type="Proteomes" id="UP000585437"/>
    </source>
</evidence>
<organism evidence="1 2">
    <name type="scientific">Rhizobium soli</name>
    <dbReference type="NCBI Taxonomy" id="424798"/>
    <lineage>
        <taxon>Bacteria</taxon>
        <taxon>Pseudomonadati</taxon>
        <taxon>Pseudomonadota</taxon>
        <taxon>Alphaproteobacteria</taxon>
        <taxon>Hyphomicrobiales</taxon>
        <taxon>Rhizobiaceae</taxon>
        <taxon>Rhizobium/Agrobacterium group</taxon>
        <taxon>Rhizobium</taxon>
    </lineage>
</organism>
<comment type="caution">
    <text evidence="1">The sequence shown here is derived from an EMBL/GenBank/DDBJ whole genome shotgun (WGS) entry which is preliminary data.</text>
</comment>
<dbReference type="RefSeq" id="WP_184655585.1">
    <property type="nucleotide sequence ID" value="NZ_JACHBU010000008.1"/>
</dbReference>
<accession>A0A7X0MUL3</accession>